<evidence type="ECO:0000313" key="3">
    <source>
        <dbReference type="Proteomes" id="UP000445582"/>
    </source>
</evidence>
<reference evidence="2 3" key="1">
    <citation type="submission" date="2019-12" db="EMBL/GenBank/DDBJ databases">
        <title>Genomic-based taxomic classification of the family Erythrobacteraceae.</title>
        <authorList>
            <person name="Xu L."/>
        </authorList>
    </citation>
    <scope>NUCLEOTIDE SEQUENCE [LARGE SCALE GENOMIC DNA]</scope>
    <source>
        <strain evidence="2 3">MCCC 1A09965</strain>
    </source>
</reference>
<feature type="transmembrane region" description="Helical" evidence="1">
    <location>
        <begin position="141"/>
        <end position="161"/>
    </location>
</feature>
<comment type="caution">
    <text evidence="2">The sequence shown here is derived from an EMBL/GenBank/DDBJ whole genome shotgun (WGS) entry which is preliminary data.</text>
</comment>
<feature type="transmembrane region" description="Helical" evidence="1">
    <location>
        <begin position="79"/>
        <end position="96"/>
    </location>
</feature>
<accession>A0A844YHX1</accession>
<feature type="transmembrane region" description="Helical" evidence="1">
    <location>
        <begin position="108"/>
        <end position="129"/>
    </location>
</feature>
<dbReference type="AlphaFoldDB" id="A0A844YHX1"/>
<dbReference type="Proteomes" id="UP000445582">
    <property type="component" value="Unassembled WGS sequence"/>
</dbReference>
<feature type="transmembrane region" description="Helical" evidence="1">
    <location>
        <begin position="167"/>
        <end position="187"/>
    </location>
</feature>
<gene>
    <name evidence="2" type="ORF">GRI48_07895</name>
</gene>
<evidence type="ECO:0000256" key="1">
    <source>
        <dbReference type="SAM" id="Phobius"/>
    </source>
</evidence>
<protein>
    <submittedName>
        <fullName evidence="2">Uncharacterized protein</fullName>
    </submittedName>
</protein>
<organism evidence="2 3">
    <name type="scientific">Qipengyuania oceanensis</name>
    <dbReference type="NCBI Taxonomy" id="1463597"/>
    <lineage>
        <taxon>Bacteria</taxon>
        <taxon>Pseudomonadati</taxon>
        <taxon>Pseudomonadota</taxon>
        <taxon>Alphaproteobacteria</taxon>
        <taxon>Sphingomonadales</taxon>
        <taxon>Erythrobacteraceae</taxon>
        <taxon>Qipengyuania</taxon>
    </lineage>
</organism>
<feature type="transmembrane region" description="Helical" evidence="1">
    <location>
        <begin position="12"/>
        <end position="32"/>
    </location>
</feature>
<evidence type="ECO:0000313" key="2">
    <source>
        <dbReference type="EMBL" id="MXO62929.1"/>
    </source>
</evidence>
<keyword evidence="1" id="KW-0812">Transmembrane</keyword>
<keyword evidence="1" id="KW-0472">Membrane</keyword>
<feature type="transmembrane region" description="Helical" evidence="1">
    <location>
        <begin position="38"/>
        <end position="58"/>
    </location>
</feature>
<keyword evidence="3" id="KW-1185">Reference proteome</keyword>
<keyword evidence="1" id="KW-1133">Transmembrane helix</keyword>
<dbReference type="RefSeq" id="WP_160673690.1">
    <property type="nucleotide sequence ID" value="NZ_WTYN01000001.1"/>
</dbReference>
<proteinExistence type="predicted"/>
<dbReference type="OrthoDB" id="119964at2"/>
<name>A0A844YHX1_9SPHN</name>
<dbReference type="EMBL" id="WTYN01000001">
    <property type="protein sequence ID" value="MXO62929.1"/>
    <property type="molecule type" value="Genomic_DNA"/>
</dbReference>
<sequence length="203" mass="22465">MSAQTLPFHRRPAFWVVSLLASFAVIAALRISDAIDPTVGFLLMVLAMVQIIPLTRASMAKQKSTGHLSPAIKNYTRRFMLASFGYMLGLGIAVTINNRIELSQGGAFLIALLPVVPIFGMIWTMGRYVHEEDDEYLRHRAIMASLFGLGVVLSVGTFWGFLESFEVVPHVEAWACFPIWAIGMGIAQCWMTIRDRAGEGEAE</sequence>